<accession>A0A4Q2TTM3</accession>
<reference evidence="4 5" key="1">
    <citation type="submission" date="2019-01" db="EMBL/GenBank/DDBJ databases">
        <authorList>
            <person name="Deng T."/>
        </authorList>
    </citation>
    <scope>NUCLEOTIDE SEQUENCE [LARGE SCALE GENOMIC DNA]</scope>
    <source>
        <strain evidence="4 5">F8825</strain>
    </source>
</reference>
<sequence>MDTRIGSRKGQHQGELVRFQADLIMSSHTSTLLFNGFITLSTAGITVINHGASLGVTVWAAIVLLTLAFRYVAAAGCVRSGMIAHRPGDALTLLSFGALVSGLAWSALPFSVDGFEGSGRDAALFLIMVGTASGAIVKGIGYSQLAMAFATPLMLSILISLMLVGDSASLLLAVNAAALTTVLYRHSLSAEQVFASNELAKLQAADLALSLSDAHDDILRKNGRLEVLANCDPVTGLANRTHFNSRLGGDVARAVAVDEPVALLLLDLDRFKSINDSFGHSAGDAVLMEVGRRLRRVVGEDGLVARLGGDEFGIILTGSDARPRALAYATDLQNASQEPVPVGGTTAVICISVGLACFPAQASSAEELMAFADMALYEAKDHGRRRIREFDPALKARIERQHAVEQDLAEAIRDGSVEAWFQPQVRLDTSAVTGFEALLRWTHPRLGPISPPEVVQAAHSQHLAEALTEHVATAACDLLTRLPALGLPEATVALNISPREFSLYCVADMLGRVAGPRGINPALLEIEITEEATLDTDGAGEQLKRLENAGYKLAVDDFGMGHSSLAYLIDLKVDRLKIDRSFVKGVAGSRTNQSLIAALVGLGHALALDIVVEGVETAEDAEVLALLGCRVAQGYHFARPMPLAALFGWLGADRPATSEEGRAVA</sequence>
<dbReference type="SUPFAM" id="SSF55073">
    <property type="entry name" value="Nucleotide cyclase"/>
    <property type="match status" value="1"/>
</dbReference>
<gene>
    <name evidence="4" type="ORF">EUU22_02895</name>
</gene>
<dbReference type="InterPro" id="IPR000160">
    <property type="entry name" value="GGDEF_dom"/>
</dbReference>
<feature type="transmembrane region" description="Helical" evidence="1">
    <location>
        <begin position="122"/>
        <end position="141"/>
    </location>
</feature>
<dbReference type="RefSeq" id="WP_129330609.1">
    <property type="nucleotide sequence ID" value="NZ_SDVB01000102.1"/>
</dbReference>
<dbReference type="SMART" id="SM00052">
    <property type="entry name" value="EAL"/>
    <property type="match status" value="1"/>
</dbReference>
<dbReference type="OrthoDB" id="8107802at2"/>
<dbReference type="EMBL" id="SDVB01000102">
    <property type="protein sequence ID" value="RYC23676.1"/>
    <property type="molecule type" value="Genomic_DNA"/>
</dbReference>
<dbReference type="Gene3D" id="3.30.70.270">
    <property type="match status" value="1"/>
</dbReference>
<dbReference type="InterPro" id="IPR052155">
    <property type="entry name" value="Biofilm_reg_signaling"/>
</dbReference>
<dbReference type="PANTHER" id="PTHR44757:SF2">
    <property type="entry name" value="BIOFILM ARCHITECTURE MAINTENANCE PROTEIN MBAA"/>
    <property type="match status" value="1"/>
</dbReference>
<dbReference type="InterPro" id="IPR001633">
    <property type="entry name" value="EAL_dom"/>
</dbReference>
<evidence type="ECO:0000313" key="5">
    <source>
        <dbReference type="Proteomes" id="UP000291088"/>
    </source>
</evidence>
<proteinExistence type="predicted"/>
<feature type="domain" description="GGDEF" evidence="3">
    <location>
        <begin position="259"/>
        <end position="392"/>
    </location>
</feature>
<evidence type="ECO:0000259" key="3">
    <source>
        <dbReference type="PROSITE" id="PS50887"/>
    </source>
</evidence>
<dbReference type="SUPFAM" id="SSF141868">
    <property type="entry name" value="EAL domain-like"/>
    <property type="match status" value="1"/>
</dbReference>
<dbReference type="PANTHER" id="PTHR44757">
    <property type="entry name" value="DIGUANYLATE CYCLASE DGCP"/>
    <property type="match status" value="1"/>
</dbReference>
<feature type="transmembrane region" description="Helical" evidence="1">
    <location>
        <begin position="90"/>
        <end position="110"/>
    </location>
</feature>
<protein>
    <submittedName>
        <fullName evidence="4">EAL domain-containing protein</fullName>
    </submittedName>
</protein>
<name>A0A4Q2TTM3_9HYPH</name>
<dbReference type="PROSITE" id="PS50887">
    <property type="entry name" value="GGDEF"/>
    <property type="match status" value="1"/>
</dbReference>
<dbReference type="AlphaFoldDB" id="A0A4Q2TTM3"/>
<organism evidence="4 5">
    <name type="scientific">Ciceribacter ferrooxidans</name>
    <dbReference type="NCBI Taxonomy" id="2509717"/>
    <lineage>
        <taxon>Bacteria</taxon>
        <taxon>Pseudomonadati</taxon>
        <taxon>Pseudomonadota</taxon>
        <taxon>Alphaproteobacteria</taxon>
        <taxon>Hyphomicrobiales</taxon>
        <taxon>Rhizobiaceae</taxon>
        <taxon>Ciceribacter</taxon>
    </lineage>
</organism>
<dbReference type="InterPro" id="IPR035919">
    <property type="entry name" value="EAL_sf"/>
</dbReference>
<feature type="transmembrane region" description="Helical" evidence="1">
    <location>
        <begin position="58"/>
        <end position="78"/>
    </location>
</feature>
<dbReference type="Gene3D" id="3.20.20.450">
    <property type="entry name" value="EAL domain"/>
    <property type="match status" value="1"/>
</dbReference>
<dbReference type="NCBIfam" id="TIGR00254">
    <property type="entry name" value="GGDEF"/>
    <property type="match status" value="1"/>
</dbReference>
<keyword evidence="1" id="KW-0472">Membrane</keyword>
<dbReference type="Pfam" id="PF00990">
    <property type="entry name" value="GGDEF"/>
    <property type="match status" value="1"/>
</dbReference>
<dbReference type="CDD" id="cd01949">
    <property type="entry name" value="GGDEF"/>
    <property type="match status" value="1"/>
</dbReference>
<dbReference type="SMART" id="SM00267">
    <property type="entry name" value="GGDEF"/>
    <property type="match status" value="1"/>
</dbReference>
<feature type="transmembrane region" description="Helical" evidence="1">
    <location>
        <begin position="32"/>
        <end position="52"/>
    </location>
</feature>
<dbReference type="Proteomes" id="UP000291088">
    <property type="component" value="Unassembled WGS sequence"/>
</dbReference>
<evidence type="ECO:0000259" key="2">
    <source>
        <dbReference type="PROSITE" id="PS50883"/>
    </source>
</evidence>
<dbReference type="InterPro" id="IPR043128">
    <property type="entry name" value="Rev_trsase/Diguanyl_cyclase"/>
</dbReference>
<feature type="transmembrane region" description="Helical" evidence="1">
    <location>
        <begin position="153"/>
        <end position="179"/>
    </location>
</feature>
<keyword evidence="1" id="KW-0812">Transmembrane</keyword>
<feature type="domain" description="EAL" evidence="2">
    <location>
        <begin position="401"/>
        <end position="654"/>
    </location>
</feature>
<evidence type="ECO:0000313" key="4">
    <source>
        <dbReference type="EMBL" id="RYC23676.1"/>
    </source>
</evidence>
<keyword evidence="5" id="KW-1185">Reference proteome</keyword>
<dbReference type="CDD" id="cd01948">
    <property type="entry name" value="EAL"/>
    <property type="match status" value="1"/>
</dbReference>
<evidence type="ECO:0000256" key="1">
    <source>
        <dbReference type="SAM" id="Phobius"/>
    </source>
</evidence>
<dbReference type="Pfam" id="PF00563">
    <property type="entry name" value="EAL"/>
    <property type="match status" value="1"/>
</dbReference>
<keyword evidence="1" id="KW-1133">Transmembrane helix</keyword>
<dbReference type="PROSITE" id="PS50883">
    <property type="entry name" value="EAL"/>
    <property type="match status" value="1"/>
</dbReference>
<dbReference type="InterPro" id="IPR029787">
    <property type="entry name" value="Nucleotide_cyclase"/>
</dbReference>
<comment type="caution">
    <text evidence="4">The sequence shown here is derived from an EMBL/GenBank/DDBJ whole genome shotgun (WGS) entry which is preliminary data.</text>
</comment>